<dbReference type="GO" id="GO:0043138">
    <property type="term" value="F:3'-5' DNA helicase activity"/>
    <property type="evidence" value="ECO:0007669"/>
    <property type="project" value="UniProtKB-EC"/>
</dbReference>
<organism evidence="14 15">
    <name type="scientific">Peptostreptococcus russellii</name>
    <dbReference type="NCBI Taxonomy" id="215200"/>
    <lineage>
        <taxon>Bacteria</taxon>
        <taxon>Bacillati</taxon>
        <taxon>Bacillota</taxon>
        <taxon>Clostridia</taxon>
        <taxon>Peptostreptococcales</taxon>
        <taxon>Peptostreptococcaceae</taxon>
        <taxon>Peptostreptococcus</taxon>
    </lineage>
</organism>
<comment type="catalytic activity">
    <reaction evidence="10">
        <text>ATP + H2O = ADP + phosphate + H(+)</text>
        <dbReference type="Rhea" id="RHEA:13065"/>
        <dbReference type="ChEBI" id="CHEBI:15377"/>
        <dbReference type="ChEBI" id="CHEBI:15378"/>
        <dbReference type="ChEBI" id="CHEBI:30616"/>
        <dbReference type="ChEBI" id="CHEBI:43474"/>
        <dbReference type="ChEBI" id="CHEBI:456216"/>
        <dbReference type="EC" id="5.6.2.4"/>
    </reaction>
</comment>
<evidence type="ECO:0000313" key="14">
    <source>
        <dbReference type="EMBL" id="PSJ31438.1"/>
    </source>
</evidence>
<evidence type="ECO:0000313" key="15">
    <source>
        <dbReference type="Proteomes" id="UP000241434"/>
    </source>
</evidence>
<evidence type="ECO:0000259" key="12">
    <source>
        <dbReference type="PROSITE" id="PS51198"/>
    </source>
</evidence>
<evidence type="ECO:0000256" key="6">
    <source>
        <dbReference type="ARBA" id="ARBA00023125"/>
    </source>
</evidence>
<evidence type="ECO:0000256" key="5">
    <source>
        <dbReference type="ARBA" id="ARBA00022840"/>
    </source>
</evidence>
<keyword evidence="2 11" id="KW-0547">Nucleotide-binding</keyword>
<dbReference type="Pfam" id="PF13361">
    <property type="entry name" value="UvrD_C"/>
    <property type="match status" value="1"/>
</dbReference>
<dbReference type="EC" id="5.6.2.4" evidence="9"/>
<dbReference type="Gene3D" id="3.40.50.300">
    <property type="entry name" value="P-loop containing nucleotide triphosphate hydrolases"/>
    <property type="match status" value="3"/>
</dbReference>
<dbReference type="Gene3D" id="1.10.10.160">
    <property type="match status" value="1"/>
</dbReference>
<dbReference type="GO" id="GO:0005829">
    <property type="term" value="C:cytosol"/>
    <property type="evidence" value="ECO:0007669"/>
    <property type="project" value="TreeGrafter"/>
</dbReference>
<keyword evidence="3 11" id="KW-0378">Hydrolase</keyword>
<keyword evidence="7" id="KW-0413">Isomerase</keyword>
<evidence type="ECO:0000259" key="13">
    <source>
        <dbReference type="PROSITE" id="PS51217"/>
    </source>
</evidence>
<keyword evidence="6" id="KW-0238">DNA-binding</keyword>
<comment type="catalytic activity">
    <reaction evidence="8">
        <text>Couples ATP hydrolysis with the unwinding of duplex DNA by translocating in the 3'-5' direction.</text>
        <dbReference type="EC" id="5.6.2.4"/>
    </reaction>
</comment>
<dbReference type="AlphaFoldDB" id="A0A2P7Q0D7"/>
<dbReference type="GO" id="GO:0000725">
    <property type="term" value="P:recombinational repair"/>
    <property type="evidence" value="ECO:0007669"/>
    <property type="project" value="TreeGrafter"/>
</dbReference>
<evidence type="ECO:0000256" key="4">
    <source>
        <dbReference type="ARBA" id="ARBA00022806"/>
    </source>
</evidence>
<dbReference type="EMBL" id="JYGE01000004">
    <property type="protein sequence ID" value="PSJ31438.1"/>
    <property type="molecule type" value="Genomic_DNA"/>
</dbReference>
<dbReference type="GO" id="GO:0033202">
    <property type="term" value="C:DNA helicase complex"/>
    <property type="evidence" value="ECO:0007669"/>
    <property type="project" value="TreeGrafter"/>
</dbReference>
<evidence type="ECO:0000256" key="8">
    <source>
        <dbReference type="ARBA" id="ARBA00034617"/>
    </source>
</evidence>
<keyword evidence="4 11" id="KW-0347">Helicase</keyword>
<evidence type="ECO:0000256" key="10">
    <source>
        <dbReference type="ARBA" id="ARBA00048988"/>
    </source>
</evidence>
<evidence type="ECO:0000256" key="3">
    <source>
        <dbReference type="ARBA" id="ARBA00022801"/>
    </source>
</evidence>
<dbReference type="GO" id="GO:0016887">
    <property type="term" value="F:ATP hydrolysis activity"/>
    <property type="evidence" value="ECO:0007669"/>
    <property type="project" value="RHEA"/>
</dbReference>
<gene>
    <name evidence="14" type="ORF">UF10_05835</name>
</gene>
<proteinExistence type="inferred from homology"/>
<dbReference type="InterPro" id="IPR013986">
    <property type="entry name" value="DExx_box_DNA_helicase_dom_sf"/>
</dbReference>
<dbReference type="GO" id="GO:0005524">
    <property type="term" value="F:ATP binding"/>
    <property type="evidence" value="ECO:0007669"/>
    <property type="project" value="UniProtKB-UniRule"/>
</dbReference>
<name>A0A2P7Q0D7_9FIRM</name>
<dbReference type="PANTHER" id="PTHR11070:SF2">
    <property type="entry name" value="ATP-DEPENDENT DNA HELICASE SRS2"/>
    <property type="match status" value="1"/>
</dbReference>
<feature type="binding site" evidence="11">
    <location>
        <begin position="24"/>
        <end position="31"/>
    </location>
    <ligand>
        <name>ATP</name>
        <dbReference type="ChEBI" id="CHEBI:30616"/>
    </ligand>
</feature>
<comment type="similarity">
    <text evidence="1">Belongs to the helicase family. UvrD subfamily.</text>
</comment>
<feature type="domain" description="UvrD-like helicase C-terminal" evidence="13">
    <location>
        <begin position="335"/>
        <end position="649"/>
    </location>
</feature>
<evidence type="ECO:0000256" key="11">
    <source>
        <dbReference type="PROSITE-ProRule" id="PRU00560"/>
    </source>
</evidence>
<feature type="domain" description="UvrD-like helicase ATP-binding" evidence="12">
    <location>
        <begin position="3"/>
        <end position="334"/>
    </location>
</feature>
<keyword evidence="15" id="KW-1185">Reference proteome</keyword>
<comment type="caution">
    <text evidence="14">The sequence shown here is derived from an EMBL/GenBank/DDBJ whole genome shotgun (WGS) entry which is preliminary data.</text>
</comment>
<keyword evidence="5 11" id="KW-0067">ATP-binding</keyword>
<evidence type="ECO:0000256" key="9">
    <source>
        <dbReference type="ARBA" id="ARBA00034808"/>
    </source>
</evidence>
<dbReference type="PANTHER" id="PTHR11070">
    <property type="entry name" value="UVRD / RECB / PCRA DNA HELICASE FAMILY MEMBER"/>
    <property type="match status" value="1"/>
</dbReference>
<dbReference type="PROSITE" id="PS51217">
    <property type="entry name" value="UVRD_HELICASE_CTER"/>
    <property type="match status" value="1"/>
</dbReference>
<dbReference type="Pfam" id="PF00580">
    <property type="entry name" value="UvrD-helicase"/>
    <property type="match status" value="1"/>
</dbReference>
<dbReference type="SUPFAM" id="SSF52540">
    <property type="entry name" value="P-loop containing nucleoside triphosphate hydrolases"/>
    <property type="match status" value="1"/>
</dbReference>
<dbReference type="OrthoDB" id="9765670at2"/>
<protein>
    <recommendedName>
        <fullName evidence="9">DNA 3'-5' helicase</fullName>
        <ecNumber evidence="9">5.6.2.4</ecNumber>
    </recommendedName>
</protein>
<sequence length="771" mass="90043">MEIVYRKDQKEIMKYKSGTMGIQAVPGAGKTFIITNLVADLLEEMTVNNEDGKILILTYMNSAVNNFKSRIRAILEKRGLSKTKFEVMTIHSLAMKIIKENTSLALMNEEFEIIDDYKKEMLLKNVIEKFKEEDLNQSIDKFIDPSKRKVEKIVKKWNNEFFSIVSNSIKLLKYENLTDENLKEMVQERKKEFEEAKDKAQKNSLRGIMNIISPIYSLYQEELRANAYIDYDDLLIIAYNILSRDESVENHYQKKYKYVFEDECQDSNMIQGKIIDIIAGNKDNKKSSRKNLVRVGDVNQSITGTFTGSDPKYFIDFYKSADYKYNMNMASRSSKDIINLANELVKFTNKDENQVYYNSLENLYIEEVEKSMGYKENPKSQKNMLNYQISNSIEEETSKIIREIQDLKENFPSYSIAVLCFYNSGVKRIEDSLKEKGIEYEVLGSNLDERKKIINDIRLAIDFLIDPKDDRKLAELIIEGFIVRNEDLELEDSEAVNIMKYFKGVDCEKWIFDDEYYRDYKNKSTSSEELISRDLNEIDIFKIRTNMSAIRSSIQSLCSFPQINIARLIENIIDLFQASREEKMLGSYIAFYLENLLRFEAEGLYRASIALDLKYSAVFNSAIESIYDVGEYEAESGSITLATLHKSKGMEWDAVIMFGLNSDNFPSSYSDYFRMNRKYLRKGFECPEASIKKDIDYFSKRDVKDIDEYERNLKKDTIAEHIRLMYVGITRAKKRVTLMNAKKEVSPSGEYIFNKRNSLFFEHLIKVINNK</sequence>
<dbReference type="Proteomes" id="UP000241434">
    <property type="component" value="Unassembled WGS sequence"/>
</dbReference>
<dbReference type="InterPro" id="IPR000212">
    <property type="entry name" value="DNA_helicase_UvrD/REP"/>
</dbReference>
<dbReference type="InterPro" id="IPR014017">
    <property type="entry name" value="DNA_helicase_UvrD-like_C"/>
</dbReference>
<dbReference type="InterPro" id="IPR027417">
    <property type="entry name" value="P-loop_NTPase"/>
</dbReference>
<dbReference type="GO" id="GO:0003677">
    <property type="term" value="F:DNA binding"/>
    <property type="evidence" value="ECO:0007669"/>
    <property type="project" value="UniProtKB-KW"/>
</dbReference>
<reference evidence="14" key="1">
    <citation type="thesis" date="2015" institute="Rutgers" country="The State University of New Jersey, 14 College Farm Rd., New Brunswick, NJ, USA">
        <title>Ammonia toxicity in bacteria and its implications for treatment of and resource recovery from highly nitrogenous organic wastes.</title>
        <authorList>
            <person name="Luther A.K."/>
        </authorList>
    </citation>
    <scope>NUCLEOTIDE SEQUENCE</scope>
    <source>
        <strain evidence="14">RT-10B</strain>
    </source>
</reference>
<accession>A0A2P7Q0D7</accession>
<dbReference type="InterPro" id="IPR014016">
    <property type="entry name" value="UvrD-like_ATP-bd"/>
</dbReference>
<evidence type="ECO:0000256" key="7">
    <source>
        <dbReference type="ARBA" id="ARBA00023235"/>
    </source>
</evidence>
<dbReference type="PROSITE" id="PS51198">
    <property type="entry name" value="UVRD_HELICASE_ATP_BIND"/>
    <property type="match status" value="1"/>
</dbReference>
<dbReference type="RefSeq" id="WP_106776901.1">
    <property type="nucleotide sequence ID" value="NZ_JYGE01000004.1"/>
</dbReference>
<evidence type="ECO:0000256" key="1">
    <source>
        <dbReference type="ARBA" id="ARBA00009922"/>
    </source>
</evidence>
<evidence type="ECO:0000256" key="2">
    <source>
        <dbReference type="ARBA" id="ARBA00022741"/>
    </source>
</evidence>